<evidence type="ECO:0000313" key="3">
    <source>
        <dbReference type="Proteomes" id="UP001303647"/>
    </source>
</evidence>
<gene>
    <name evidence="2" type="ORF">C7999DRAFT_14902</name>
</gene>
<keyword evidence="3" id="KW-1185">Reference proteome</keyword>
<reference evidence="2" key="1">
    <citation type="journal article" date="2023" name="Mol. Phylogenet. Evol.">
        <title>Genome-scale phylogeny and comparative genomics of the fungal order Sordariales.</title>
        <authorList>
            <person name="Hensen N."/>
            <person name="Bonometti L."/>
            <person name="Westerberg I."/>
            <person name="Brannstrom I.O."/>
            <person name="Guillou S."/>
            <person name="Cros-Aarteil S."/>
            <person name="Calhoun S."/>
            <person name="Haridas S."/>
            <person name="Kuo A."/>
            <person name="Mondo S."/>
            <person name="Pangilinan J."/>
            <person name="Riley R."/>
            <person name="LaButti K."/>
            <person name="Andreopoulos B."/>
            <person name="Lipzen A."/>
            <person name="Chen C."/>
            <person name="Yan M."/>
            <person name="Daum C."/>
            <person name="Ng V."/>
            <person name="Clum A."/>
            <person name="Steindorff A."/>
            <person name="Ohm R.A."/>
            <person name="Martin F."/>
            <person name="Silar P."/>
            <person name="Natvig D.O."/>
            <person name="Lalanne C."/>
            <person name="Gautier V."/>
            <person name="Ament-Velasquez S.L."/>
            <person name="Kruys A."/>
            <person name="Hutchinson M.I."/>
            <person name="Powell A.J."/>
            <person name="Barry K."/>
            <person name="Miller A.N."/>
            <person name="Grigoriev I.V."/>
            <person name="Debuchy R."/>
            <person name="Gladieux P."/>
            <person name="Hiltunen Thoren M."/>
            <person name="Johannesson H."/>
        </authorList>
    </citation>
    <scope>NUCLEOTIDE SEQUENCE</scope>
    <source>
        <strain evidence="2">CBS 359.72</strain>
    </source>
</reference>
<evidence type="ECO:0000313" key="2">
    <source>
        <dbReference type="EMBL" id="KAK4247010.1"/>
    </source>
</evidence>
<protein>
    <submittedName>
        <fullName evidence="2">Uncharacterized protein</fullName>
    </submittedName>
</protein>
<accession>A0AAN7HMY0</accession>
<dbReference type="Proteomes" id="UP001303647">
    <property type="component" value="Unassembled WGS sequence"/>
</dbReference>
<sequence>KKPDYHNQDCRGGYVKCTWCTYLPTGHMLKWYGFYGSDRKPAGQRKCTTCNGTGKGPVAIRHAYEKQHKKDPPIPITTSTPPSAAGRSGPGRRV</sequence>
<reference evidence="2" key="2">
    <citation type="submission" date="2023-05" db="EMBL/GenBank/DDBJ databases">
        <authorList>
            <consortium name="Lawrence Berkeley National Laboratory"/>
            <person name="Steindorff A."/>
            <person name="Hensen N."/>
            <person name="Bonometti L."/>
            <person name="Westerberg I."/>
            <person name="Brannstrom I.O."/>
            <person name="Guillou S."/>
            <person name="Cros-Aarteil S."/>
            <person name="Calhoun S."/>
            <person name="Haridas S."/>
            <person name="Kuo A."/>
            <person name="Mondo S."/>
            <person name="Pangilinan J."/>
            <person name="Riley R."/>
            <person name="Labutti K."/>
            <person name="Andreopoulos B."/>
            <person name="Lipzen A."/>
            <person name="Chen C."/>
            <person name="Yanf M."/>
            <person name="Daum C."/>
            <person name="Ng V."/>
            <person name="Clum A."/>
            <person name="Ohm R."/>
            <person name="Martin F."/>
            <person name="Silar P."/>
            <person name="Natvig D."/>
            <person name="Lalanne C."/>
            <person name="Gautier V."/>
            <person name="Ament-Velasquez S.L."/>
            <person name="Kruys A."/>
            <person name="Hutchinson M.I."/>
            <person name="Powell A.J."/>
            <person name="Barry K."/>
            <person name="Miller A.N."/>
            <person name="Grigoriev I.V."/>
            <person name="Debuchy R."/>
            <person name="Gladieux P."/>
            <person name="Thoren M.H."/>
            <person name="Johannesson H."/>
        </authorList>
    </citation>
    <scope>NUCLEOTIDE SEQUENCE</scope>
    <source>
        <strain evidence="2">CBS 359.72</strain>
    </source>
</reference>
<name>A0AAN7HMY0_9PEZI</name>
<dbReference type="EMBL" id="MU857662">
    <property type="protein sequence ID" value="KAK4247010.1"/>
    <property type="molecule type" value="Genomic_DNA"/>
</dbReference>
<organism evidence="2 3">
    <name type="scientific">Corynascus novoguineensis</name>
    <dbReference type="NCBI Taxonomy" id="1126955"/>
    <lineage>
        <taxon>Eukaryota</taxon>
        <taxon>Fungi</taxon>
        <taxon>Dikarya</taxon>
        <taxon>Ascomycota</taxon>
        <taxon>Pezizomycotina</taxon>
        <taxon>Sordariomycetes</taxon>
        <taxon>Sordariomycetidae</taxon>
        <taxon>Sordariales</taxon>
        <taxon>Chaetomiaceae</taxon>
        <taxon>Corynascus</taxon>
    </lineage>
</organism>
<feature type="region of interest" description="Disordered" evidence="1">
    <location>
        <begin position="65"/>
        <end position="94"/>
    </location>
</feature>
<evidence type="ECO:0000256" key="1">
    <source>
        <dbReference type="SAM" id="MobiDB-lite"/>
    </source>
</evidence>
<proteinExistence type="predicted"/>
<comment type="caution">
    <text evidence="2">The sequence shown here is derived from an EMBL/GenBank/DDBJ whole genome shotgun (WGS) entry which is preliminary data.</text>
</comment>
<dbReference type="AlphaFoldDB" id="A0AAN7HMY0"/>
<feature type="non-terminal residue" evidence="2">
    <location>
        <position position="1"/>
    </location>
</feature>